<dbReference type="InterPro" id="IPR013105">
    <property type="entry name" value="TPR_2"/>
</dbReference>
<dbReference type="SUPFAM" id="SSF46565">
    <property type="entry name" value="Chaperone J-domain"/>
    <property type="match status" value="1"/>
</dbReference>
<dbReference type="GeneID" id="107273774"/>
<feature type="repeat" description="TPR" evidence="4">
    <location>
        <begin position="212"/>
        <end position="245"/>
    </location>
</feature>
<evidence type="ECO:0000256" key="3">
    <source>
        <dbReference type="ARBA" id="ARBA00023186"/>
    </source>
</evidence>
<reference evidence="9 10" key="1">
    <citation type="submission" date="2025-04" db="UniProtKB">
        <authorList>
            <consortium name="RefSeq"/>
        </authorList>
    </citation>
    <scope>IDENTIFICATION</scope>
</reference>
<feature type="region of interest" description="Disordered" evidence="6">
    <location>
        <begin position="1"/>
        <end position="20"/>
    </location>
</feature>
<evidence type="ECO:0000313" key="8">
    <source>
        <dbReference type="Proteomes" id="UP000694920"/>
    </source>
</evidence>
<dbReference type="KEGG" id="ccin:107273774"/>
<dbReference type="PROSITE" id="PS50005">
    <property type="entry name" value="TPR"/>
    <property type="match status" value="5"/>
</dbReference>
<feature type="coiled-coil region" evidence="5">
    <location>
        <begin position="336"/>
        <end position="363"/>
    </location>
</feature>
<dbReference type="Pfam" id="PF13181">
    <property type="entry name" value="TPR_8"/>
    <property type="match status" value="2"/>
</dbReference>
<evidence type="ECO:0000256" key="1">
    <source>
        <dbReference type="ARBA" id="ARBA00022737"/>
    </source>
</evidence>
<dbReference type="FunFam" id="1.25.40.10:FF:000097">
    <property type="entry name" value="DnaJ homolog subfamily C member 7 homolog"/>
    <property type="match status" value="1"/>
</dbReference>
<evidence type="ECO:0000259" key="7">
    <source>
        <dbReference type="PROSITE" id="PS50076"/>
    </source>
</evidence>
<keyword evidence="8" id="KW-1185">Reference proteome</keyword>
<dbReference type="PANTHER" id="PTHR45188">
    <property type="entry name" value="DNAJ PROTEIN P58IPK HOMOLOG"/>
    <property type="match status" value="1"/>
</dbReference>
<keyword evidence="3" id="KW-0143">Chaperone</keyword>
<evidence type="ECO:0000313" key="9">
    <source>
        <dbReference type="RefSeq" id="XP_015607772.1"/>
    </source>
</evidence>
<dbReference type="InterPro" id="IPR019734">
    <property type="entry name" value="TPR_rpt"/>
</dbReference>
<gene>
    <name evidence="9 10" type="primary">LOC107273774</name>
</gene>
<feature type="compositionally biased region" description="Basic and acidic residues" evidence="6">
    <location>
        <begin position="442"/>
        <end position="456"/>
    </location>
</feature>
<dbReference type="AlphaFoldDB" id="A0AAJ7CEH7"/>
<dbReference type="Gene3D" id="1.25.40.10">
    <property type="entry name" value="Tetratricopeptide repeat domain"/>
    <property type="match status" value="1"/>
</dbReference>
<dbReference type="InterPro" id="IPR001623">
    <property type="entry name" value="DnaJ_domain"/>
</dbReference>
<evidence type="ECO:0000256" key="2">
    <source>
        <dbReference type="ARBA" id="ARBA00022803"/>
    </source>
</evidence>
<dbReference type="SMART" id="SM00028">
    <property type="entry name" value="TPR"/>
    <property type="match status" value="8"/>
</dbReference>
<dbReference type="PROSITE" id="PS50076">
    <property type="entry name" value="DNAJ_2"/>
    <property type="match status" value="1"/>
</dbReference>
<dbReference type="PRINTS" id="PR00625">
    <property type="entry name" value="JDOMAIN"/>
</dbReference>
<sequence length="501" mass="57333">MADEPMNVDIENPVDDVPDIMDEPSTEELAELKKESANHFYATKEYKKALAIYNEVIELCPDIPRYYGNRAACYMMLSQYREALADAKKCIELDPKFTKAYSRIIKCCLILGDIVEAETTLTKLKELEPENTTIATEQAQLEHVQKYMKEADVAYAKKDFRKVVYCMDCCCSVSKACPRFKLTKAECLAILGRYQEAKEIANDILHMDKQNADAIYVRGMCLYYQDNVDKAFTHFQQVLRLAPDHSKALDIYKRAKSLKQKKEEGNTVFKMERYQEAYNLYTEALKIDPQNLITNAKLHFNKANAAAKLGRLNESITECTAALGLDENYLKALRRRAACYMELQQYEEAVRDLEKACKMDKSRDNRRLLLEAKSALKKSKRKDYYKILGIDKNASIDDIKKAYRKRAMVHHPDRHANASESERKEQEKKFKEVGEAYSILSDPKKRSRYDNGHDFDGGDSGMNDIDPNAMFQSYFGQFGGGGGGYQFQTGGFPGGFSFQFS</sequence>
<dbReference type="SMART" id="SM00271">
    <property type="entry name" value="DnaJ"/>
    <property type="match status" value="1"/>
</dbReference>
<dbReference type="InterPro" id="IPR036869">
    <property type="entry name" value="J_dom_sf"/>
</dbReference>
<organism evidence="8 9">
    <name type="scientific">Cephus cinctus</name>
    <name type="common">Wheat stem sawfly</name>
    <dbReference type="NCBI Taxonomy" id="211228"/>
    <lineage>
        <taxon>Eukaryota</taxon>
        <taxon>Metazoa</taxon>
        <taxon>Ecdysozoa</taxon>
        <taxon>Arthropoda</taxon>
        <taxon>Hexapoda</taxon>
        <taxon>Insecta</taxon>
        <taxon>Pterygota</taxon>
        <taxon>Neoptera</taxon>
        <taxon>Endopterygota</taxon>
        <taxon>Hymenoptera</taxon>
        <taxon>Cephoidea</taxon>
        <taxon>Cephidae</taxon>
        <taxon>Cephus</taxon>
    </lineage>
</organism>
<dbReference type="RefSeq" id="XP_015607773.1">
    <property type="nucleotide sequence ID" value="XM_015752287.2"/>
</dbReference>
<feature type="domain" description="J" evidence="7">
    <location>
        <begin position="383"/>
        <end position="453"/>
    </location>
</feature>
<accession>A0AAJ7CEH7</accession>
<proteinExistence type="predicted"/>
<evidence type="ECO:0000256" key="4">
    <source>
        <dbReference type="PROSITE-ProRule" id="PRU00339"/>
    </source>
</evidence>
<protein>
    <submittedName>
        <fullName evidence="9 10">DnaJ homolog subfamily C member 7</fullName>
    </submittedName>
</protein>
<feature type="repeat" description="TPR" evidence="4">
    <location>
        <begin position="64"/>
        <end position="97"/>
    </location>
</feature>
<dbReference type="InterPro" id="IPR011990">
    <property type="entry name" value="TPR-like_helical_dom_sf"/>
</dbReference>
<dbReference type="Pfam" id="PF00226">
    <property type="entry name" value="DnaJ"/>
    <property type="match status" value="1"/>
</dbReference>
<keyword evidence="2 4" id="KW-0802">TPR repeat</keyword>
<dbReference type="Pfam" id="PF00515">
    <property type="entry name" value="TPR_1"/>
    <property type="match status" value="1"/>
</dbReference>
<dbReference type="Proteomes" id="UP000694920">
    <property type="component" value="Unplaced"/>
</dbReference>
<feature type="repeat" description="TPR" evidence="4">
    <location>
        <begin position="330"/>
        <end position="363"/>
    </location>
</feature>
<evidence type="ECO:0000256" key="5">
    <source>
        <dbReference type="SAM" id="Coils"/>
    </source>
</evidence>
<feature type="repeat" description="TPR" evidence="4">
    <location>
        <begin position="258"/>
        <end position="291"/>
    </location>
</feature>
<dbReference type="RefSeq" id="XP_015607772.1">
    <property type="nucleotide sequence ID" value="XM_015752286.2"/>
</dbReference>
<dbReference type="CTD" id="34984"/>
<evidence type="ECO:0000313" key="10">
    <source>
        <dbReference type="RefSeq" id="XP_015607773.1"/>
    </source>
</evidence>
<dbReference type="CDD" id="cd06257">
    <property type="entry name" value="DnaJ"/>
    <property type="match status" value="1"/>
</dbReference>
<dbReference type="SUPFAM" id="SSF48452">
    <property type="entry name" value="TPR-like"/>
    <property type="match status" value="2"/>
</dbReference>
<feature type="compositionally biased region" description="Basic and acidic residues" evidence="6">
    <location>
        <begin position="410"/>
        <end position="434"/>
    </location>
</feature>
<keyword evidence="1" id="KW-0677">Repeat</keyword>
<name>A0AAJ7CEH7_CEPCN</name>
<dbReference type="PROSITE" id="PS00636">
    <property type="entry name" value="DNAJ_1"/>
    <property type="match status" value="1"/>
</dbReference>
<dbReference type="InterPro" id="IPR018253">
    <property type="entry name" value="DnaJ_domain_CS"/>
</dbReference>
<feature type="region of interest" description="Disordered" evidence="6">
    <location>
        <begin position="410"/>
        <end position="462"/>
    </location>
</feature>
<evidence type="ECO:0000256" key="6">
    <source>
        <dbReference type="SAM" id="MobiDB-lite"/>
    </source>
</evidence>
<feature type="repeat" description="TPR" evidence="4">
    <location>
        <begin position="30"/>
        <end position="63"/>
    </location>
</feature>
<dbReference type="Pfam" id="PF07719">
    <property type="entry name" value="TPR_2"/>
    <property type="match status" value="2"/>
</dbReference>
<keyword evidence="5" id="KW-0175">Coiled coil</keyword>
<dbReference type="PANTHER" id="PTHR45188:SF2">
    <property type="entry name" value="DNAJ HOMOLOG SUBFAMILY C MEMBER 7"/>
    <property type="match status" value="1"/>
</dbReference>
<dbReference type="Gene3D" id="1.10.287.110">
    <property type="entry name" value="DnaJ domain"/>
    <property type="match status" value="1"/>
</dbReference>